<dbReference type="GO" id="GO:0003677">
    <property type="term" value="F:DNA binding"/>
    <property type="evidence" value="ECO:0007669"/>
    <property type="project" value="InterPro"/>
</dbReference>
<reference evidence="4" key="1">
    <citation type="journal article" date="2015" name="ISME J.">
        <title>Aquifer environment selects for microbial species cohorts in sediment and groundwater.</title>
        <authorList>
            <person name="Hug L.A."/>
            <person name="Thomas B.C."/>
            <person name="Brown C.T."/>
            <person name="Frischkorn K.R."/>
            <person name="Williams K.H."/>
            <person name="Tringe S.G."/>
            <person name="Banfield J.F."/>
        </authorList>
    </citation>
    <scope>NUCLEOTIDE SEQUENCE</scope>
</reference>
<dbReference type="InterPro" id="IPR036162">
    <property type="entry name" value="Resolvase-like_N_sf"/>
</dbReference>
<evidence type="ECO:0000256" key="1">
    <source>
        <dbReference type="SAM" id="MobiDB-lite"/>
    </source>
</evidence>
<feature type="region of interest" description="Disordered" evidence="1">
    <location>
        <begin position="262"/>
        <end position="295"/>
    </location>
</feature>
<dbReference type="InterPro" id="IPR038109">
    <property type="entry name" value="DNA_bind_recomb_sf"/>
</dbReference>
<dbReference type="InterPro" id="IPR050639">
    <property type="entry name" value="SSR_resolvase"/>
</dbReference>
<feature type="domain" description="Resolvase/invertase-type recombinase catalytic" evidence="2">
    <location>
        <begin position="6"/>
        <end position="151"/>
    </location>
</feature>
<dbReference type="Gene3D" id="3.90.1750.20">
    <property type="entry name" value="Putative Large Serine Recombinase, Chain B, Domain 2"/>
    <property type="match status" value="1"/>
</dbReference>
<dbReference type="GO" id="GO:0000150">
    <property type="term" value="F:DNA strand exchange activity"/>
    <property type="evidence" value="ECO:0007669"/>
    <property type="project" value="InterPro"/>
</dbReference>
<dbReference type="PROSITE" id="PS51736">
    <property type="entry name" value="RECOMBINASES_3"/>
    <property type="match status" value="1"/>
</dbReference>
<feature type="compositionally biased region" description="Low complexity" evidence="1">
    <location>
        <begin position="282"/>
        <end position="295"/>
    </location>
</feature>
<dbReference type="PANTHER" id="PTHR30461">
    <property type="entry name" value="DNA-INVERTASE FROM LAMBDOID PROPHAGE"/>
    <property type="match status" value="1"/>
</dbReference>
<dbReference type="SUPFAM" id="SSF53041">
    <property type="entry name" value="Resolvase-like"/>
    <property type="match status" value="1"/>
</dbReference>
<dbReference type="AlphaFoldDB" id="A0A0H4T7S7"/>
<dbReference type="SMART" id="SM00857">
    <property type="entry name" value="Resolvase"/>
    <property type="match status" value="1"/>
</dbReference>
<proteinExistence type="predicted"/>
<evidence type="ECO:0000313" key="4">
    <source>
        <dbReference type="EMBL" id="AKQ03908.1"/>
    </source>
</evidence>
<dbReference type="InterPro" id="IPR011109">
    <property type="entry name" value="DNA_bind_recombinase_dom"/>
</dbReference>
<feature type="domain" description="Recombinase" evidence="3">
    <location>
        <begin position="160"/>
        <end position="264"/>
    </location>
</feature>
<dbReference type="Pfam" id="PF07508">
    <property type="entry name" value="Recombinase"/>
    <property type="match status" value="1"/>
</dbReference>
<dbReference type="Gene3D" id="3.40.50.1390">
    <property type="entry name" value="Resolvase, N-terminal catalytic domain"/>
    <property type="match status" value="1"/>
</dbReference>
<sequence>MGSETRVAVYTRVSTEDQAKEGFSLDAQRERLEAYCKARGWPVARTYVDDGHSGRDVRRPAYQRMMEERDAWDTLLVIKMDRIHRNSRNFMEMMESLQEWEKNFVSATESFDTSTAMGRFVMDIIQRIAQLESEQIGERVYMGMSQKARTGPGILGFNVPLGFSVSDGRLSVNPEEARVVREIFDRCLAGETTEQIADGLNARSVRAKRGGRWSHSRILYILHNPLYAGFLRWDGHTRPAEHPAIVPATVYERAQGALQSRIQNPRLARAPAKLPKERGPVAASPRSREAAAAGG</sequence>
<dbReference type="InterPro" id="IPR006119">
    <property type="entry name" value="Resolv_N"/>
</dbReference>
<evidence type="ECO:0000259" key="3">
    <source>
        <dbReference type="PROSITE" id="PS51737"/>
    </source>
</evidence>
<dbReference type="EMBL" id="KT007025">
    <property type="protein sequence ID" value="AKQ03908.1"/>
    <property type="molecule type" value="Genomic_DNA"/>
</dbReference>
<dbReference type="Pfam" id="PF00239">
    <property type="entry name" value="Resolvase"/>
    <property type="match status" value="1"/>
</dbReference>
<dbReference type="PROSITE" id="PS51737">
    <property type="entry name" value="RECOMBINASE_DNA_BIND"/>
    <property type="match status" value="1"/>
</dbReference>
<evidence type="ECO:0000259" key="2">
    <source>
        <dbReference type="PROSITE" id="PS51736"/>
    </source>
</evidence>
<organism evidence="4">
    <name type="scientific">uncultured euryarchaeote Rifle_16ft_4_minimus_39</name>
    <dbReference type="NCBI Taxonomy" id="1665197"/>
    <lineage>
        <taxon>Archaea</taxon>
        <taxon>Methanobacteriati</taxon>
        <taxon>Methanobacteriota</taxon>
        <taxon>environmental samples</taxon>
    </lineage>
</organism>
<dbReference type="PANTHER" id="PTHR30461:SF23">
    <property type="entry name" value="DNA RECOMBINASE-RELATED"/>
    <property type="match status" value="1"/>
</dbReference>
<protein>
    <submittedName>
        <fullName evidence="4">Site-specific recombinase for integration and excision</fullName>
    </submittedName>
</protein>
<accession>A0A0H4T7S7</accession>
<dbReference type="CDD" id="cd03768">
    <property type="entry name" value="SR_ResInv"/>
    <property type="match status" value="1"/>
</dbReference>
<name>A0A0H4T7S7_9EURY</name>